<evidence type="ECO:0000256" key="1">
    <source>
        <dbReference type="SAM" id="Phobius"/>
    </source>
</evidence>
<dbReference type="InterPro" id="IPR013783">
    <property type="entry name" value="Ig-like_fold"/>
</dbReference>
<keyword evidence="3" id="KW-1185">Reference proteome</keyword>
<reference evidence="3" key="1">
    <citation type="submission" date="2016-09" db="EMBL/GenBank/DDBJ databases">
        <title>Draft genome sequence of a novel species of the family Streptococcaceae isolated from flowers.</title>
        <authorList>
            <person name="Chuah L.-O."/>
            <person name="Yap K.-P."/>
            <person name="Thong K.L."/>
            <person name="Liong M.T."/>
            <person name="Ahmad R."/>
            <person name="Rusul G."/>
        </authorList>
    </citation>
    <scope>NUCLEOTIDE SEQUENCE [LARGE SCALE GENOMIC DNA]</scope>
    <source>
        <strain evidence="3">HibF3</strain>
    </source>
</reference>
<accession>A0A9Q5JI15</accession>
<protein>
    <submittedName>
        <fullName evidence="2">Uncharacterized protein</fullName>
    </submittedName>
</protein>
<feature type="transmembrane region" description="Helical" evidence="1">
    <location>
        <begin position="586"/>
        <end position="608"/>
    </location>
</feature>
<comment type="caution">
    <text evidence="2">The sequence shown here is derived from an EMBL/GenBank/DDBJ whole genome shotgun (WGS) entry which is preliminary data.</text>
</comment>
<proteinExistence type="predicted"/>
<evidence type="ECO:0000313" key="3">
    <source>
        <dbReference type="Proteomes" id="UP000177273"/>
    </source>
</evidence>
<sequence>MINKSSVFFIFLFSFLLIPISVYSDSKVPRPYEIVAHVVQDNEAQGEVQVIAKNYQEALEVIQNGSLSEEHYSHYTFSNIEKKFSVDGDKILLTDDLFFGRGVKVSKENAKKIVEILYVNAPSFLNIINNPNKTKRDPEIMFTNPEIPRQKVTNNKGITTGKVYGGFTIFTNSNSSDLVFLDVEKSQEIYVGNTVKNDDIDVNISNIKPNYKKNKSSDKEYSADYGQDVIYTIKINKASDVILSSTPNFKISEISVPAKIEPKFTNNIKNSKSSDVENGDFAIQLNSENLKSAKNLDGEVPVDDVVDYASDKLASLKFLYQYRISKEQAPKGTEITVKGKIVGINKERFKLIYDNGINVYEKENQEFNIQVDSYEQGIVVSEIVSNKEIFHLSPLVTSGGINFATYDGHSEKLISGGKYIIGRYNEDDNSIYTYNGTEDNSPKWEKQNLNYDKDFETNDLSLSNAKTLTSNAINYIDGHNSPIELSNHIWGLNKEKNIKINESLIHVRGLSNNYKYFITQVSPPEGYKSNNKIVKFEINKNSISEAQFGNYLINGAIPDNEFQKNEYNALSNVKKGEKENKIYNPYILTFIGVASIVIVSIIIVVGLLKYS</sequence>
<keyword evidence="1" id="KW-0812">Transmembrane</keyword>
<organism evidence="2 3">
    <name type="scientific">Floricoccus penangensis</name>
    <dbReference type="NCBI Taxonomy" id="1859475"/>
    <lineage>
        <taxon>Bacteria</taxon>
        <taxon>Bacillati</taxon>
        <taxon>Bacillota</taxon>
        <taxon>Bacilli</taxon>
        <taxon>Lactobacillales</taxon>
        <taxon>Streptococcaceae</taxon>
        <taxon>Floricoccus</taxon>
    </lineage>
</organism>
<evidence type="ECO:0000313" key="2">
    <source>
        <dbReference type="EMBL" id="OFI47929.1"/>
    </source>
</evidence>
<keyword evidence="1" id="KW-1133">Transmembrane helix</keyword>
<dbReference type="Gene3D" id="2.60.40.10">
    <property type="entry name" value="Immunoglobulins"/>
    <property type="match status" value="1"/>
</dbReference>
<name>A0A9Q5JI15_9LACT</name>
<dbReference type="AlphaFoldDB" id="A0A9Q5JI15"/>
<dbReference type="EMBL" id="MKIQ01000002">
    <property type="protein sequence ID" value="OFI47929.1"/>
    <property type="molecule type" value="Genomic_DNA"/>
</dbReference>
<dbReference type="RefSeq" id="WP_070787037.1">
    <property type="nucleotide sequence ID" value="NZ_MKIQ01000002.1"/>
</dbReference>
<keyword evidence="1" id="KW-0472">Membrane</keyword>
<dbReference type="OrthoDB" id="2212559at2"/>
<gene>
    <name evidence="2" type="ORF">BG262_08025</name>
</gene>
<dbReference type="Proteomes" id="UP000177273">
    <property type="component" value="Unassembled WGS sequence"/>
</dbReference>